<feature type="compositionally biased region" description="Polar residues" evidence="1">
    <location>
        <begin position="147"/>
        <end position="156"/>
    </location>
</feature>
<reference evidence="2" key="1">
    <citation type="journal article" date="2012" name="Nat. Biotechnol.">
        <title>Draft genome sequence of pigeonpea (Cajanus cajan), an orphan legume crop of resource-poor farmers.</title>
        <authorList>
            <person name="Varshney R.K."/>
            <person name="Chen W."/>
            <person name="Li Y."/>
            <person name="Bharti A.K."/>
            <person name="Saxena R.K."/>
            <person name="Schlueter J.A."/>
            <person name="Donoghue M.T."/>
            <person name="Azam S."/>
            <person name="Fan G."/>
            <person name="Whaley A.M."/>
            <person name="Farmer A.D."/>
            <person name="Sheridan J."/>
            <person name="Iwata A."/>
            <person name="Tuteja R."/>
            <person name="Penmetsa R.V."/>
            <person name="Wu W."/>
            <person name="Upadhyaya H.D."/>
            <person name="Yang S.P."/>
            <person name="Shah T."/>
            <person name="Saxena K.B."/>
            <person name="Michael T."/>
            <person name="McCombie W.R."/>
            <person name="Yang B."/>
            <person name="Zhang G."/>
            <person name="Yang H."/>
            <person name="Wang J."/>
            <person name="Spillane C."/>
            <person name="Cook D.R."/>
            <person name="May G.D."/>
            <person name="Xu X."/>
            <person name="Jackson S.A."/>
        </authorList>
    </citation>
    <scope>NUCLEOTIDE SEQUENCE [LARGE SCALE GENOMIC DNA]</scope>
</reference>
<organism evidence="2 3">
    <name type="scientific">Cajanus cajan</name>
    <name type="common">Pigeon pea</name>
    <name type="synonym">Cajanus indicus</name>
    <dbReference type="NCBI Taxonomy" id="3821"/>
    <lineage>
        <taxon>Eukaryota</taxon>
        <taxon>Viridiplantae</taxon>
        <taxon>Streptophyta</taxon>
        <taxon>Embryophyta</taxon>
        <taxon>Tracheophyta</taxon>
        <taxon>Spermatophyta</taxon>
        <taxon>Magnoliopsida</taxon>
        <taxon>eudicotyledons</taxon>
        <taxon>Gunneridae</taxon>
        <taxon>Pentapetalae</taxon>
        <taxon>rosids</taxon>
        <taxon>fabids</taxon>
        <taxon>Fabales</taxon>
        <taxon>Fabaceae</taxon>
        <taxon>Papilionoideae</taxon>
        <taxon>50 kb inversion clade</taxon>
        <taxon>NPAAA clade</taxon>
        <taxon>indigoferoid/millettioid clade</taxon>
        <taxon>Phaseoleae</taxon>
        <taxon>Cajanus</taxon>
    </lineage>
</organism>
<protein>
    <recommendedName>
        <fullName evidence="4">Retrovirus-related Pol polyprotein from transposon TNT 1-94</fullName>
    </recommendedName>
</protein>
<dbReference type="EMBL" id="KQ483436">
    <property type="protein sequence ID" value="KYP51524.1"/>
    <property type="molecule type" value="Genomic_DNA"/>
</dbReference>
<sequence length="207" mass="22531">MAEYLGKVHGLLHDFNELLPPADTPAKELEQRQTFFMLMALYGLPDEYSSIRDQILGSPTVPTLNSAWSTLLRVPCKFSPDIPSSAPTGDSSALVSQRDDRQRSRKPGKGRPKCDHCHKLGHIIDRCYVLHGRPPRPTTAVAHIASPVSTASGATPSDSSGSGPQLSSMTSLNGMKNVKFQIPLLLLRTQALRLLVSLTPPLLALWS</sequence>
<feature type="compositionally biased region" description="Low complexity" evidence="1">
    <location>
        <begin position="157"/>
        <end position="170"/>
    </location>
</feature>
<feature type="compositionally biased region" description="Polar residues" evidence="1">
    <location>
        <begin position="85"/>
        <end position="95"/>
    </location>
</feature>
<feature type="region of interest" description="Disordered" evidence="1">
    <location>
        <begin position="82"/>
        <end position="115"/>
    </location>
</feature>
<proteinExistence type="predicted"/>
<dbReference type="PANTHER" id="PTHR34222:SF95">
    <property type="entry name" value="RRNA 2'-O-METHYLTRANSFERASE FIBRILLARIN-LIKE ISOFORM X1"/>
    <property type="match status" value="1"/>
</dbReference>
<dbReference type="Proteomes" id="UP000075243">
    <property type="component" value="Unassembled WGS sequence"/>
</dbReference>
<dbReference type="STRING" id="3821.A0A151S9P5"/>
<dbReference type="AlphaFoldDB" id="A0A151S9P5"/>
<evidence type="ECO:0000256" key="1">
    <source>
        <dbReference type="SAM" id="MobiDB-lite"/>
    </source>
</evidence>
<feature type="region of interest" description="Disordered" evidence="1">
    <location>
        <begin position="147"/>
        <end position="170"/>
    </location>
</feature>
<gene>
    <name evidence="2" type="ORF">KK1_026551</name>
</gene>
<dbReference type="PANTHER" id="PTHR34222">
    <property type="entry name" value="GAG_PRE-INTEGRS DOMAIN-CONTAINING PROTEIN"/>
    <property type="match status" value="1"/>
</dbReference>
<keyword evidence="3" id="KW-1185">Reference proteome</keyword>
<evidence type="ECO:0000313" key="3">
    <source>
        <dbReference type="Proteomes" id="UP000075243"/>
    </source>
</evidence>
<accession>A0A151S9P5</accession>
<dbReference type="Gramene" id="C.cajan_25311.t">
    <property type="protein sequence ID" value="C.cajan_25311.t.cds1"/>
    <property type="gene ID" value="C.cajan_25311"/>
</dbReference>
<evidence type="ECO:0008006" key="4">
    <source>
        <dbReference type="Google" id="ProtNLM"/>
    </source>
</evidence>
<evidence type="ECO:0000313" key="2">
    <source>
        <dbReference type="EMBL" id="KYP51524.1"/>
    </source>
</evidence>
<name>A0A151S9P5_CAJCA</name>